<comment type="caution">
    <text evidence="2">The sequence shown here is derived from an EMBL/GenBank/DDBJ whole genome shotgun (WGS) entry which is preliminary data.</text>
</comment>
<feature type="compositionally biased region" description="Polar residues" evidence="1">
    <location>
        <begin position="19"/>
        <end position="47"/>
    </location>
</feature>
<feature type="region of interest" description="Disordered" evidence="1">
    <location>
        <begin position="1"/>
        <end position="79"/>
    </location>
</feature>
<dbReference type="EMBL" id="CACRXK020004928">
    <property type="protein sequence ID" value="CAB4004529.1"/>
    <property type="molecule type" value="Genomic_DNA"/>
</dbReference>
<accession>A0A7D9E8M7</accession>
<evidence type="ECO:0000256" key="1">
    <source>
        <dbReference type="SAM" id="MobiDB-lite"/>
    </source>
</evidence>
<keyword evidence="3" id="KW-1185">Reference proteome</keyword>
<organism evidence="2 3">
    <name type="scientific">Paramuricea clavata</name>
    <name type="common">Red gorgonian</name>
    <name type="synonym">Violescent sea-whip</name>
    <dbReference type="NCBI Taxonomy" id="317549"/>
    <lineage>
        <taxon>Eukaryota</taxon>
        <taxon>Metazoa</taxon>
        <taxon>Cnidaria</taxon>
        <taxon>Anthozoa</taxon>
        <taxon>Octocorallia</taxon>
        <taxon>Malacalcyonacea</taxon>
        <taxon>Plexauridae</taxon>
        <taxon>Paramuricea</taxon>
    </lineage>
</organism>
<dbReference type="Proteomes" id="UP001152795">
    <property type="component" value="Unassembled WGS sequence"/>
</dbReference>
<dbReference type="AlphaFoldDB" id="A0A7D9E8M7"/>
<evidence type="ECO:0000313" key="3">
    <source>
        <dbReference type="Proteomes" id="UP001152795"/>
    </source>
</evidence>
<gene>
    <name evidence="2" type="ORF">PACLA_8A077117</name>
</gene>
<name>A0A7D9E8M7_PARCT</name>
<proteinExistence type="predicted"/>
<sequence>MPSGSTLKRDRRHIRPSVESPNQGVGDSPTTSITATKSSFPNNTSVPASPPKVEETRNVPTPKLRRSTRVTKRPDRLNL</sequence>
<reference evidence="2" key="1">
    <citation type="submission" date="2020-04" db="EMBL/GenBank/DDBJ databases">
        <authorList>
            <person name="Alioto T."/>
            <person name="Alioto T."/>
            <person name="Gomez Garrido J."/>
        </authorList>
    </citation>
    <scope>NUCLEOTIDE SEQUENCE</scope>
    <source>
        <strain evidence="2">A484AB</strain>
    </source>
</reference>
<evidence type="ECO:0000313" key="2">
    <source>
        <dbReference type="EMBL" id="CAB4004529.1"/>
    </source>
</evidence>
<protein>
    <submittedName>
        <fullName evidence="2">Uncharacterized protein</fullName>
    </submittedName>
</protein>